<keyword evidence="1" id="KW-0732">Signal</keyword>
<dbReference type="KEGG" id="vai:BU251_06625"/>
<organism evidence="2 3">
    <name type="scientific">Velamenicoccus archaeovorus</name>
    <dbReference type="NCBI Taxonomy" id="1930593"/>
    <lineage>
        <taxon>Bacteria</taxon>
        <taxon>Pseudomonadati</taxon>
        <taxon>Candidatus Omnitrophota</taxon>
        <taxon>Candidatus Velamenicoccus</taxon>
    </lineage>
</organism>
<protein>
    <recommendedName>
        <fullName evidence="4">DUF3034 family protein</fullName>
    </recommendedName>
</protein>
<dbReference type="AlphaFoldDB" id="A0A410P5J4"/>
<evidence type="ECO:0000313" key="3">
    <source>
        <dbReference type="Proteomes" id="UP000287243"/>
    </source>
</evidence>
<reference evidence="2 3" key="1">
    <citation type="submission" date="2017-01" db="EMBL/GenBank/DDBJ databases">
        <title>First insights into the biology of 'candidatus Vampirococcus archaeovorus'.</title>
        <authorList>
            <person name="Kizina J."/>
            <person name="Jordan S."/>
            <person name="Stueber K."/>
            <person name="Reinhardt R."/>
            <person name="Harder J."/>
        </authorList>
    </citation>
    <scope>NUCLEOTIDE SEQUENCE [LARGE SCALE GENOMIC DNA]</scope>
    <source>
        <strain evidence="2 3">LiM</strain>
    </source>
</reference>
<gene>
    <name evidence="2" type="ORF">BU251_06625</name>
</gene>
<feature type="signal peptide" evidence="1">
    <location>
        <begin position="1"/>
        <end position="20"/>
    </location>
</feature>
<sequence length="282" mass="30711">MIFAVFFALTVVFSVQDVSAGPPFVNLEGVGGVAFNPLAYVADSGEEGAHYKVGNVEVSAPRFGGWYVNLGDAKIDWTAFGVATTVARRLEISYGYETVAWEDHPTFHKNNVGVKFLILPENSFDSKFVPAVSVGTIYKTTSDKSVHELGFPLRTSGQDWYLVATKTIAGVFPVPVILSGGLLSSQEFVTGVLGFHDDRKLTGFANIDLVLPHGFVLGYEFKQGEQFSSYKNANYWNVHAAWMPNKNLTLIAAYVDTASYTKSGNTRQGLGDGFVLSAQYAF</sequence>
<accession>A0A410P5J4</accession>
<name>A0A410P5J4_VELA1</name>
<dbReference type="Proteomes" id="UP000287243">
    <property type="component" value="Chromosome"/>
</dbReference>
<dbReference type="EMBL" id="CP019384">
    <property type="protein sequence ID" value="QAT17413.1"/>
    <property type="molecule type" value="Genomic_DNA"/>
</dbReference>
<dbReference type="RefSeq" id="WP_128700242.1">
    <property type="nucleotide sequence ID" value="NZ_CP019384.1"/>
</dbReference>
<dbReference type="InterPro" id="IPR021393">
    <property type="entry name" value="DUF3034"/>
</dbReference>
<evidence type="ECO:0000313" key="2">
    <source>
        <dbReference type="EMBL" id="QAT17413.1"/>
    </source>
</evidence>
<dbReference type="Pfam" id="PF11231">
    <property type="entry name" value="DUF3034"/>
    <property type="match status" value="1"/>
</dbReference>
<keyword evidence="3" id="KW-1185">Reference proteome</keyword>
<evidence type="ECO:0000256" key="1">
    <source>
        <dbReference type="SAM" id="SignalP"/>
    </source>
</evidence>
<evidence type="ECO:0008006" key="4">
    <source>
        <dbReference type="Google" id="ProtNLM"/>
    </source>
</evidence>
<feature type="chain" id="PRO_5019424514" description="DUF3034 family protein" evidence="1">
    <location>
        <begin position="21"/>
        <end position="282"/>
    </location>
</feature>
<proteinExistence type="predicted"/>
<dbReference type="OrthoDB" id="9126735at2"/>